<dbReference type="EMBL" id="GGEC01054688">
    <property type="protein sequence ID" value="MBX35172.1"/>
    <property type="molecule type" value="Transcribed_RNA"/>
</dbReference>
<accession>A0A2P2MY74</accession>
<name>A0A2P2MY74_RHIMU</name>
<proteinExistence type="predicted"/>
<evidence type="ECO:0000313" key="1">
    <source>
        <dbReference type="EMBL" id="MBX35172.1"/>
    </source>
</evidence>
<reference evidence="1" key="1">
    <citation type="submission" date="2018-02" db="EMBL/GenBank/DDBJ databases">
        <title>Rhizophora mucronata_Transcriptome.</title>
        <authorList>
            <person name="Meera S.P."/>
            <person name="Sreeshan A."/>
            <person name="Augustine A."/>
        </authorList>
    </citation>
    <scope>NUCLEOTIDE SEQUENCE</scope>
    <source>
        <tissue evidence="1">Leaf</tissue>
    </source>
</reference>
<protein>
    <submittedName>
        <fullName evidence="1">Uncharacterized protein</fullName>
    </submittedName>
</protein>
<organism evidence="1">
    <name type="scientific">Rhizophora mucronata</name>
    <name type="common">Asiatic mangrove</name>
    <dbReference type="NCBI Taxonomy" id="61149"/>
    <lineage>
        <taxon>Eukaryota</taxon>
        <taxon>Viridiplantae</taxon>
        <taxon>Streptophyta</taxon>
        <taxon>Embryophyta</taxon>
        <taxon>Tracheophyta</taxon>
        <taxon>Spermatophyta</taxon>
        <taxon>Magnoliopsida</taxon>
        <taxon>eudicotyledons</taxon>
        <taxon>Gunneridae</taxon>
        <taxon>Pentapetalae</taxon>
        <taxon>rosids</taxon>
        <taxon>fabids</taxon>
        <taxon>Malpighiales</taxon>
        <taxon>Rhizophoraceae</taxon>
        <taxon>Rhizophora</taxon>
    </lineage>
</organism>
<dbReference type="AlphaFoldDB" id="A0A2P2MY74"/>
<sequence length="19" mass="2383">MVFSLMIYEKNLFLYVRCI</sequence>